<dbReference type="SMART" id="SM00185">
    <property type="entry name" value="ARM"/>
    <property type="match status" value="4"/>
</dbReference>
<evidence type="ECO:0000313" key="5">
    <source>
        <dbReference type="Proteomes" id="UP000218231"/>
    </source>
</evidence>
<feature type="compositionally biased region" description="Polar residues" evidence="2">
    <location>
        <begin position="30"/>
        <end position="42"/>
    </location>
</feature>
<feature type="region of interest" description="Disordered" evidence="2">
    <location>
        <begin position="853"/>
        <end position="938"/>
    </location>
</feature>
<feature type="region of interest" description="Disordered" evidence="2">
    <location>
        <begin position="681"/>
        <end position="759"/>
    </location>
</feature>
<comment type="caution">
    <text evidence="4">The sequence shown here is derived from an EMBL/GenBank/DDBJ whole genome shotgun (WGS) entry which is preliminary data.</text>
</comment>
<name>A0A2A2LI25_9BILA</name>
<dbReference type="GO" id="GO:0045296">
    <property type="term" value="F:cadherin binding"/>
    <property type="evidence" value="ECO:0007669"/>
    <property type="project" value="InterPro"/>
</dbReference>
<feature type="domain" description="N-acetyltransferase" evidence="3">
    <location>
        <begin position="954"/>
        <end position="1086"/>
    </location>
</feature>
<dbReference type="OrthoDB" id="7305308at2759"/>
<feature type="compositionally biased region" description="Polar residues" evidence="2">
    <location>
        <begin position="884"/>
        <end position="899"/>
    </location>
</feature>
<feature type="region of interest" description="Disordered" evidence="2">
    <location>
        <begin position="828"/>
        <end position="847"/>
    </location>
</feature>
<dbReference type="STRING" id="2018661.A0A2A2LI25"/>
<feature type="compositionally biased region" description="Polar residues" evidence="2">
    <location>
        <begin position="7"/>
        <end position="22"/>
    </location>
</feature>
<organism evidence="4 5">
    <name type="scientific">Diploscapter pachys</name>
    <dbReference type="NCBI Taxonomy" id="2018661"/>
    <lineage>
        <taxon>Eukaryota</taxon>
        <taxon>Metazoa</taxon>
        <taxon>Ecdysozoa</taxon>
        <taxon>Nematoda</taxon>
        <taxon>Chromadorea</taxon>
        <taxon>Rhabditida</taxon>
        <taxon>Rhabditina</taxon>
        <taxon>Rhabditomorpha</taxon>
        <taxon>Rhabditoidea</taxon>
        <taxon>Rhabditidae</taxon>
        <taxon>Diploscapter</taxon>
    </lineage>
</organism>
<sequence length="1086" mass="121342">MEDSPMGIQQQQQGSFPTSMNPSEVALLPSGNTPSGLNGGPTASANFKVSMWQNRNFDSGVQTMLHSQNPSVMSTMTSLHAPSHMSELSVSEVDAGELTHQQQQKFENISFCAANAVDFASAERALPELIALMRDPDDAVVWKAIYIIQRIAKMNAEMKQPRCIIQGTSLIPALNEVLQTKSASGRIVGVALSTLFHICSRSEGLASVIQLAHSDTHLLLELVKHINTAQHACYRYSLLTLHSILTERQHGIQSLEFVRQAGALTAVSRWLDHEKHEKVLPVMIDLVRLLCDKNPEQRNKFFDQSGIIKLLHIVDTCQYEHLLWRTTQLLKSFANYNAEWVVRAGGRRVLPRLMMHASPKLVHSALECLRNMSDVPSNGDDSEMLYACLQLMGSSNPVTTLYTAQIISNQCANNRINKEFLVKNNAVHSLIRVLAQCSTGSGVNSSEEQQILEELEEGVLSALRQLCNGHSLEDRAQQEVMQVADHLLATLVNMRPLLIRQTLSILWKSARQSSNLPIFRDLRVERPAMAGPSVGFVEQIVHILQVSCSQLPQTLIVENVKLSDLMVYSMNTLQLLASDRGLLQQIVYFLQQSDFISPEGLSNLLPVFVLQQSVIEDATLKKSALSFINSIVCHPEMAAYFGHSQELMNLLKRYARHSNQDIVRLSESACRTVMLGGEVPRNHVPPLPLQQHQQQQQLPYQYAGKHQSTPNRQQAQAGNVYTSASSSAQPSSAPSPLPMNCDAIEGAGEQWPKDFNSTNLMDDPFASSYASSLCNSGQSQMIMPQDAANLNTEASQMMPIDDKSVVSGEAMASQPYYNRTAPMPYSTSTMDHIPMDDSSGYLPSTSSLPINPVHSAYPLHHNQPSSSYHHHHLPPHPSYSLQSYDTSYPTSSQNWNTTSPVYPYPQNANYPQQPPYNSMTQDPTSYGHPNYNNQPRYNPNYPSYNNGRMASDSITIREAVPEDAAHFMLTIRELAEFEKMPECVEMTEEKLAADLKRGAWHGLIAFDSDGAPAGTVMYYFGYSTWLGQYIHMEDLYVRQNYRRRKIGMKLWIELAKTSCQNLTESEGWLAYRLTTEDIKKLAETQI</sequence>
<evidence type="ECO:0000256" key="2">
    <source>
        <dbReference type="SAM" id="MobiDB-lite"/>
    </source>
</evidence>
<dbReference type="SUPFAM" id="SSF48371">
    <property type="entry name" value="ARM repeat"/>
    <property type="match status" value="2"/>
</dbReference>
<proteinExistence type="predicted"/>
<dbReference type="InterPro" id="IPR000225">
    <property type="entry name" value="Armadillo"/>
</dbReference>
<dbReference type="PROSITE" id="PS51186">
    <property type="entry name" value="GNAT"/>
    <property type="match status" value="1"/>
</dbReference>
<feature type="compositionally biased region" description="Polar residues" evidence="2">
    <location>
        <begin position="706"/>
        <end position="722"/>
    </location>
</feature>
<dbReference type="InterPro" id="IPR000182">
    <property type="entry name" value="GNAT_dom"/>
</dbReference>
<dbReference type="EMBL" id="LIAE01006728">
    <property type="protein sequence ID" value="PAV85809.1"/>
    <property type="molecule type" value="Genomic_DNA"/>
</dbReference>
<dbReference type="Gene3D" id="1.25.10.10">
    <property type="entry name" value="Leucine-rich Repeat Variant"/>
    <property type="match status" value="1"/>
</dbReference>
<feature type="compositionally biased region" description="Low complexity" evidence="2">
    <location>
        <begin position="723"/>
        <end position="734"/>
    </location>
</feature>
<dbReference type="SUPFAM" id="SSF55729">
    <property type="entry name" value="Acyl-CoA N-acyltransferases (Nat)"/>
    <property type="match status" value="1"/>
</dbReference>
<feature type="compositionally biased region" description="Low complexity" evidence="2">
    <location>
        <begin position="689"/>
        <end position="702"/>
    </location>
</feature>
<gene>
    <name evidence="4" type="ORF">WR25_14397</name>
</gene>
<feature type="compositionally biased region" description="Low complexity" evidence="2">
    <location>
        <begin position="929"/>
        <end position="938"/>
    </location>
</feature>
<evidence type="ECO:0000256" key="1">
    <source>
        <dbReference type="ARBA" id="ARBA00022473"/>
    </source>
</evidence>
<dbReference type="InterPro" id="IPR011989">
    <property type="entry name" value="ARM-like"/>
</dbReference>
<feature type="compositionally biased region" description="Low complexity" evidence="2">
    <location>
        <begin position="900"/>
        <end position="917"/>
    </location>
</feature>
<dbReference type="GO" id="GO:0016747">
    <property type="term" value="F:acyltransferase activity, transferring groups other than amino-acyl groups"/>
    <property type="evidence" value="ECO:0007669"/>
    <property type="project" value="InterPro"/>
</dbReference>
<evidence type="ECO:0000259" key="3">
    <source>
        <dbReference type="PROSITE" id="PS51186"/>
    </source>
</evidence>
<dbReference type="InterPro" id="IPR016024">
    <property type="entry name" value="ARM-type_fold"/>
</dbReference>
<dbReference type="PANTHER" id="PTHR45976">
    <property type="entry name" value="ARMADILLO SEGMENT POLARITY PROTEIN"/>
    <property type="match status" value="1"/>
</dbReference>
<reference evidence="4 5" key="1">
    <citation type="journal article" date="2017" name="Curr. Biol.">
        <title>Genome architecture and evolution of a unichromosomal asexual nematode.</title>
        <authorList>
            <person name="Fradin H."/>
            <person name="Zegar C."/>
            <person name="Gutwein M."/>
            <person name="Lucas J."/>
            <person name="Kovtun M."/>
            <person name="Corcoran D."/>
            <person name="Baugh L.R."/>
            <person name="Kiontke K."/>
            <person name="Gunsalus K."/>
            <person name="Fitch D.H."/>
            <person name="Piano F."/>
        </authorList>
    </citation>
    <scope>NUCLEOTIDE SEQUENCE [LARGE SCALE GENOMIC DNA]</scope>
    <source>
        <strain evidence="4">PF1309</strain>
    </source>
</reference>
<dbReference type="AlphaFoldDB" id="A0A2A2LI25"/>
<keyword evidence="1" id="KW-0217">Developmental protein</keyword>
<keyword evidence="5" id="KW-1185">Reference proteome</keyword>
<dbReference type="InterPro" id="IPR013284">
    <property type="entry name" value="Beta-catenin"/>
</dbReference>
<dbReference type="InterPro" id="IPR016181">
    <property type="entry name" value="Acyl_CoA_acyltransferase"/>
</dbReference>
<evidence type="ECO:0000313" key="4">
    <source>
        <dbReference type="EMBL" id="PAV85809.1"/>
    </source>
</evidence>
<dbReference type="Pfam" id="PF00583">
    <property type="entry name" value="Acetyltransf_1"/>
    <property type="match status" value="1"/>
</dbReference>
<dbReference type="Gene3D" id="3.40.630.30">
    <property type="match status" value="1"/>
</dbReference>
<dbReference type="Proteomes" id="UP000218231">
    <property type="component" value="Unassembled WGS sequence"/>
</dbReference>
<protein>
    <recommendedName>
        <fullName evidence="3">N-acetyltransferase domain-containing protein</fullName>
    </recommendedName>
</protein>
<feature type="region of interest" description="Disordered" evidence="2">
    <location>
        <begin position="1"/>
        <end position="42"/>
    </location>
</feature>
<accession>A0A2A2LI25</accession>
<dbReference type="GO" id="GO:0007155">
    <property type="term" value="P:cell adhesion"/>
    <property type="evidence" value="ECO:0007669"/>
    <property type="project" value="InterPro"/>
</dbReference>
<dbReference type="CDD" id="cd04301">
    <property type="entry name" value="NAT_SF"/>
    <property type="match status" value="1"/>
</dbReference>